<protein>
    <submittedName>
        <fullName evidence="2">G protein-coupled receptor</fullName>
    </submittedName>
</protein>
<comment type="similarity">
    <text evidence="1">Belongs to the nematode receptor-like protein sre family.</text>
</comment>
<accession>A0A8R1UW43</accession>
<dbReference type="GO" id="GO:0007606">
    <property type="term" value="P:sensory perception of chemical stimulus"/>
    <property type="evidence" value="ECO:0007669"/>
    <property type="project" value="InterPro"/>
</dbReference>
<dbReference type="Pfam" id="PF03125">
    <property type="entry name" value="Sre"/>
    <property type="match status" value="1"/>
</dbReference>
<dbReference type="GO" id="GO:0016020">
    <property type="term" value="C:membrane"/>
    <property type="evidence" value="ECO:0007669"/>
    <property type="project" value="InterPro"/>
</dbReference>
<evidence type="ECO:0000313" key="2">
    <source>
        <dbReference type="EnsemblMetazoa" id="PPA40433.1"/>
    </source>
</evidence>
<dbReference type="PANTHER" id="PTHR47521:SF7">
    <property type="entry name" value="SERPENTINE RECEPTOR CLASS EPSILON-6"/>
    <property type="match status" value="1"/>
</dbReference>
<accession>A0A2A6C4G3</accession>
<proteinExistence type="inferred from homology"/>
<keyword evidence="3" id="KW-1185">Reference proteome</keyword>
<sequence length="366" mass="41875">MLHFVWLNAALTNPYHPLFEIVYCLEGCLLLSFLLLAPLAAIGISRASPLHRNFRLVFLLVVVHMIIGTFSRTALIYHQLFAYDANSSVLTISSIFRAVFFTFSMLLPLTVSVERFLATRWWEWYERQSRSTLGVFLLCFFVIEIGVFIPSLSVVYGKLQYLLRSAKGIYEWAVNGNTLILFTEVYSLPVQMTLFAFYLSIGIVIFFYLLNLNKAKEKSLTARRITTRYSVAKHYQVNENLLVFAMLRKIAVPATVWTVPAFIIFSIYLAIPEGVCDFVKYFSVALFDLHISMYILGLMQRLCTCDKKMIRGMRRIPFVGKRLGRKTRPDRSKSTDSRNEQDDGEFYFAQLAGDLAGPKTVKGGVT</sequence>
<dbReference type="PANTHER" id="PTHR47521">
    <property type="entry name" value="SERPENTINE RECEPTOR, CLASS E (EPSILON)-RELATED"/>
    <property type="match status" value="1"/>
</dbReference>
<name>A0A2A6C4G3_PRIPA</name>
<dbReference type="InterPro" id="IPR052860">
    <property type="entry name" value="NRL-GPCR1"/>
</dbReference>
<organism evidence="2 3">
    <name type="scientific">Pristionchus pacificus</name>
    <name type="common">Parasitic nematode worm</name>
    <dbReference type="NCBI Taxonomy" id="54126"/>
    <lineage>
        <taxon>Eukaryota</taxon>
        <taxon>Metazoa</taxon>
        <taxon>Ecdysozoa</taxon>
        <taxon>Nematoda</taxon>
        <taxon>Chromadorea</taxon>
        <taxon>Rhabditida</taxon>
        <taxon>Rhabditina</taxon>
        <taxon>Diplogasteromorpha</taxon>
        <taxon>Diplogasteroidea</taxon>
        <taxon>Neodiplogasteridae</taxon>
        <taxon>Pristionchus</taxon>
    </lineage>
</organism>
<reference evidence="3" key="1">
    <citation type="journal article" date="2008" name="Nat. Genet.">
        <title>The Pristionchus pacificus genome provides a unique perspective on nematode lifestyle and parasitism.</title>
        <authorList>
            <person name="Dieterich C."/>
            <person name="Clifton S.W."/>
            <person name="Schuster L.N."/>
            <person name="Chinwalla A."/>
            <person name="Delehaunty K."/>
            <person name="Dinkelacker I."/>
            <person name="Fulton L."/>
            <person name="Fulton R."/>
            <person name="Godfrey J."/>
            <person name="Minx P."/>
            <person name="Mitreva M."/>
            <person name="Roeseler W."/>
            <person name="Tian H."/>
            <person name="Witte H."/>
            <person name="Yang S.P."/>
            <person name="Wilson R.K."/>
            <person name="Sommer R.J."/>
        </authorList>
    </citation>
    <scope>NUCLEOTIDE SEQUENCE [LARGE SCALE GENOMIC DNA]</scope>
    <source>
        <strain evidence="3">PS312</strain>
    </source>
</reference>
<reference evidence="2" key="2">
    <citation type="submission" date="2022-06" db="UniProtKB">
        <authorList>
            <consortium name="EnsemblMetazoa"/>
        </authorList>
    </citation>
    <scope>IDENTIFICATION</scope>
    <source>
        <strain evidence="2">PS312</strain>
    </source>
</reference>
<dbReference type="Gene3D" id="1.20.1070.10">
    <property type="entry name" value="Rhodopsin 7-helix transmembrane proteins"/>
    <property type="match status" value="1"/>
</dbReference>
<dbReference type="InterPro" id="IPR004151">
    <property type="entry name" value="7TM_GPCR_serpentine_rcpt_Sre"/>
</dbReference>
<dbReference type="AlphaFoldDB" id="A0A2A6C4G3"/>
<dbReference type="Proteomes" id="UP000005239">
    <property type="component" value="Unassembled WGS sequence"/>
</dbReference>
<gene>
    <name evidence="2" type="primary">WBGene00278802</name>
</gene>
<dbReference type="EnsemblMetazoa" id="PPA40433.1">
    <property type="protein sequence ID" value="PPA40433.1"/>
    <property type="gene ID" value="WBGene00278802"/>
</dbReference>
<evidence type="ECO:0000256" key="1">
    <source>
        <dbReference type="ARBA" id="ARBA00006803"/>
    </source>
</evidence>
<evidence type="ECO:0000313" key="3">
    <source>
        <dbReference type="Proteomes" id="UP000005239"/>
    </source>
</evidence>